<feature type="domain" description="ABC transporter" evidence="8">
    <location>
        <begin position="42"/>
        <end position="281"/>
    </location>
</feature>
<dbReference type="SMART" id="SM00382">
    <property type="entry name" value="AAA"/>
    <property type="match status" value="1"/>
</dbReference>
<organism evidence="9 10">
    <name type="scientific">Hydnum rufescens UP504</name>
    <dbReference type="NCBI Taxonomy" id="1448309"/>
    <lineage>
        <taxon>Eukaryota</taxon>
        <taxon>Fungi</taxon>
        <taxon>Dikarya</taxon>
        <taxon>Basidiomycota</taxon>
        <taxon>Agaricomycotina</taxon>
        <taxon>Agaricomycetes</taxon>
        <taxon>Cantharellales</taxon>
        <taxon>Hydnaceae</taxon>
        <taxon>Hydnum</taxon>
    </lineage>
</organism>
<keyword evidence="5" id="KW-0067">ATP-binding</keyword>
<dbReference type="Gene3D" id="3.40.50.300">
    <property type="entry name" value="P-loop containing nucleotide triphosphate hydrolases"/>
    <property type="match status" value="1"/>
</dbReference>
<evidence type="ECO:0000256" key="2">
    <source>
        <dbReference type="ARBA" id="ARBA00022448"/>
    </source>
</evidence>
<dbReference type="InterPro" id="IPR017871">
    <property type="entry name" value="ABC_transporter-like_CS"/>
</dbReference>
<name>A0A9P6DXL6_9AGAM</name>
<evidence type="ECO:0000256" key="7">
    <source>
        <dbReference type="ARBA" id="ARBA00023136"/>
    </source>
</evidence>
<dbReference type="Pfam" id="PF00005">
    <property type="entry name" value="ABC_tran"/>
    <property type="match status" value="1"/>
</dbReference>
<dbReference type="GO" id="GO:0140359">
    <property type="term" value="F:ABC-type transporter activity"/>
    <property type="evidence" value="ECO:0007669"/>
    <property type="project" value="InterPro"/>
</dbReference>
<evidence type="ECO:0000256" key="3">
    <source>
        <dbReference type="ARBA" id="ARBA00022692"/>
    </source>
</evidence>
<dbReference type="InterPro" id="IPR027417">
    <property type="entry name" value="P-loop_NTPase"/>
</dbReference>
<dbReference type="InterPro" id="IPR003593">
    <property type="entry name" value="AAA+_ATPase"/>
</dbReference>
<dbReference type="OrthoDB" id="66620at2759"/>
<dbReference type="EMBL" id="MU128931">
    <property type="protein sequence ID" value="KAF9517567.1"/>
    <property type="molecule type" value="Genomic_DNA"/>
</dbReference>
<dbReference type="Pfam" id="PF19055">
    <property type="entry name" value="ABC2_membrane_7"/>
    <property type="match status" value="1"/>
</dbReference>
<comment type="subcellular location">
    <subcellularLocation>
        <location evidence="1">Membrane</location>
        <topology evidence="1">Multi-pass membrane protein</topology>
    </subcellularLocation>
</comment>
<dbReference type="SUPFAM" id="SSF52540">
    <property type="entry name" value="P-loop containing nucleoside triphosphate hydrolases"/>
    <property type="match status" value="1"/>
</dbReference>
<evidence type="ECO:0000256" key="6">
    <source>
        <dbReference type="ARBA" id="ARBA00022989"/>
    </source>
</evidence>
<evidence type="ECO:0000313" key="9">
    <source>
        <dbReference type="EMBL" id="KAF9517567.1"/>
    </source>
</evidence>
<accession>A0A9P6DXL6</accession>
<keyword evidence="7" id="KW-0472">Membrane</keyword>
<dbReference type="PANTHER" id="PTHR48041">
    <property type="entry name" value="ABC TRANSPORTER G FAMILY MEMBER 28"/>
    <property type="match status" value="1"/>
</dbReference>
<dbReference type="GO" id="GO:0016887">
    <property type="term" value="F:ATP hydrolysis activity"/>
    <property type="evidence" value="ECO:0007669"/>
    <property type="project" value="InterPro"/>
</dbReference>
<comment type="caution">
    <text evidence="9">The sequence shown here is derived from an EMBL/GenBank/DDBJ whole genome shotgun (WGS) entry which is preliminary data.</text>
</comment>
<dbReference type="GO" id="GO:0005524">
    <property type="term" value="F:ATP binding"/>
    <property type="evidence" value="ECO:0007669"/>
    <property type="project" value="UniProtKB-KW"/>
</dbReference>
<evidence type="ECO:0000313" key="10">
    <source>
        <dbReference type="Proteomes" id="UP000886523"/>
    </source>
</evidence>
<evidence type="ECO:0000259" key="8">
    <source>
        <dbReference type="PROSITE" id="PS50893"/>
    </source>
</evidence>
<evidence type="ECO:0000256" key="5">
    <source>
        <dbReference type="ARBA" id="ARBA00022840"/>
    </source>
</evidence>
<keyword evidence="2" id="KW-0813">Transport</keyword>
<keyword evidence="10" id="KW-1185">Reference proteome</keyword>
<dbReference type="InterPro" id="IPR003439">
    <property type="entry name" value="ABC_transporter-like_ATP-bd"/>
</dbReference>
<keyword evidence="4" id="KW-0547">Nucleotide-binding</keyword>
<dbReference type="PANTHER" id="PTHR48041:SF98">
    <property type="entry name" value="TRANSPORTER, PUTATIVE (EUROFUNG)-RELATED"/>
    <property type="match status" value="1"/>
</dbReference>
<gene>
    <name evidence="9" type="ORF">BS47DRAFT_508956</name>
</gene>
<evidence type="ECO:0000256" key="1">
    <source>
        <dbReference type="ARBA" id="ARBA00004141"/>
    </source>
</evidence>
<dbReference type="Proteomes" id="UP000886523">
    <property type="component" value="Unassembled WGS sequence"/>
</dbReference>
<dbReference type="InterPro" id="IPR043926">
    <property type="entry name" value="ABCG_dom"/>
</dbReference>
<dbReference type="AlphaFoldDB" id="A0A9P6DXL6"/>
<proteinExistence type="predicted"/>
<evidence type="ECO:0000256" key="4">
    <source>
        <dbReference type="ARBA" id="ARBA00022741"/>
    </source>
</evidence>
<keyword evidence="3" id="KW-0812">Transmembrane</keyword>
<protein>
    <recommendedName>
        <fullName evidence="8">ABC transporter domain-containing protein</fullName>
    </recommendedName>
</protein>
<dbReference type="GO" id="GO:0016020">
    <property type="term" value="C:membrane"/>
    <property type="evidence" value="ECO:0007669"/>
    <property type="project" value="UniProtKB-SubCell"/>
</dbReference>
<keyword evidence="6" id="KW-1133">Transmembrane helix</keyword>
<dbReference type="PROSITE" id="PS00211">
    <property type="entry name" value="ABC_TRANSPORTER_1"/>
    <property type="match status" value="1"/>
</dbReference>
<reference evidence="9" key="1">
    <citation type="journal article" date="2020" name="Nat. Commun.">
        <title>Large-scale genome sequencing of mycorrhizal fungi provides insights into the early evolution of symbiotic traits.</title>
        <authorList>
            <person name="Miyauchi S."/>
            <person name="Kiss E."/>
            <person name="Kuo A."/>
            <person name="Drula E."/>
            <person name="Kohler A."/>
            <person name="Sanchez-Garcia M."/>
            <person name="Morin E."/>
            <person name="Andreopoulos B."/>
            <person name="Barry K.W."/>
            <person name="Bonito G."/>
            <person name="Buee M."/>
            <person name="Carver A."/>
            <person name="Chen C."/>
            <person name="Cichocki N."/>
            <person name="Clum A."/>
            <person name="Culley D."/>
            <person name="Crous P.W."/>
            <person name="Fauchery L."/>
            <person name="Girlanda M."/>
            <person name="Hayes R.D."/>
            <person name="Keri Z."/>
            <person name="LaButti K."/>
            <person name="Lipzen A."/>
            <person name="Lombard V."/>
            <person name="Magnuson J."/>
            <person name="Maillard F."/>
            <person name="Murat C."/>
            <person name="Nolan M."/>
            <person name="Ohm R.A."/>
            <person name="Pangilinan J."/>
            <person name="Pereira M.F."/>
            <person name="Perotto S."/>
            <person name="Peter M."/>
            <person name="Pfister S."/>
            <person name="Riley R."/>
            <person name="Sitrit Y."/>
            <person name="Stielow J.B."/>
            <person name="Szollosi G."/>
            <person name="Zifcakova L."/>
            <person name="Stursova M."/>
            <person name="Spatafora J.W."/>
            <person name="Tedersoo L."/>
            <person name="Vaario L.M."/>
            <person name="Yamada A."/>
            <person name="Yan M."/>
            <person name="Wang P."/>
            <person name="Xu J."/>
            <person name="Bruns T."/>
            <person name="Baldrian P."/>
            <person name="Vilgalys R."/>
            <person name="Dunand C."/>
            <person name="Henrissat B."/>
            <person name="Grigoriev I.V."/>
            <person name="Hibbett D."/>
            <person name="Nagy L.G."/>
            <person name="Martin F.M."/>
        </authorList>
    </citation>
    <scope>NUCLEOTIDE SEQUENCE</scope>
    <source>
        <strain evidence="9">UP504</strain>
    </source>
</reference>
<dbReference type="InterPro" id="IPR050352">
    <property type="entry name" value="ABCG_transporters"/>
</dbReference>
<dbReference type="PROSITE" id="PS50893">
    <property type="entry name" value="ABC_TRANSPORTER_2"/>
    <property type="match status" value="1"/>
</dbReference>
<sequence>MYQGLSHSLFPPFPVVWNGCDWTMASEKKIDLEASSLSDHILEWKGLALRAPKSDKVILHSQSGSLRSGELLAVMGPSGAGKTSFLDVVGQRVLSSDPGASITFDGQDFSMRDLGSCVAQDDALHGFLSVKDNIRYSALLSLPHDTPTDVMDGIVKKTLRSLGLTDVRKNRIGSHFRRGISGGQKRRVTIASSVITQPQILLCDEPMSGLDSATGYQVASTIKRLAQETNTIVLASVHQPNFETFSLFDHVLFLAGGHCVYQGPIDGVVSYFEKIGYPCPPHRNPADHVINIINTDFDVAEDTGVPIRSGSNNLQRHGSHTPRVSLPQALSATVRL</sequence>